<comment type="caution">
    <text evidence="1">The sequence shown here is derived from an EMBL/GenBank/DDBJ whole genome shotgun (WGS) entry which is preliminary data.</text>
</comment>
<name>A0A941EZ88_9ACTN</name>
<dbReference type="AlphaFoldDB" id="A0A941EZ88"/>
<dbReference type="Proteomes" id="UP000675781">
    <property type="component" value="Unassembled WGS sequence"/>
</dbReference>
<accession>A0A941EZ88</accession>
<dbReference type="RefSeq" id="WP_212533681.1">
    <property type="nucleotide sequence ID" value="NZ_JAGSOG010000403.1"/>
</dbReference>
<keyword evidence="2" id="KW-1185">Reference proteome</keyword>
<dbReference type="EMBL" id="JAGSOG010000403">
    <property type="protein sequence ID" value="MBR7839242.1"/>
    <property type="molecule type" value="Genomic_DNA"/>
</dbReference>
<proteinExistence type="predicted"/>
<protein>
    <submittedName>
        <fullName evidence="1">Uncharacterized protein</fullName>
    </submittedName>
</protein>
<evidence type="ECO:0000313" key="1">
    <source>
        <dbReference type="EMBL" id="MBR7839242.1"/>
    </source>
</evidence>
<evidence type="ECO:0000313" key="2">
    <source>
        <dbReference type="Proteomes" id="UP000675781"/>
    </source>
</evidence>
<gene>
    <name evidence="1" type="ORF">KDL01_38635</name>
</gene>
<reference evidence="1" key="1">
    <citation type="submission" date="2021-04" db="EMBL/GenBank/DDBJ databases">
        <title>Genome based classification of Actinospica acidithermotolerans sp. nov., an actinobacterium isolated from an Indonesian hot spring.</title>
        <authorList>
            <person name="Kusuma A.B."/>
            <person name="Putra K.E."/>
            <person name="Nafisah S."/>
            <person name="Loh J."/>
            <person name="Nouioui I."/>
            <person name="Goodfellow M."/>
        </authorList>
    </citation>
    <scope>NUCLEOTIDE SEQUENCE</scope>
    <source>
        <strain evidence="1">CSCA 57</strain>
    </source>
</reference>
<organism evidence="1 2">
    <name type="scientific">Actinospica durhamensis</name>
    <dbReference type="NCBI Taxonomy" id="1508375"/>
    <lineage>
        <taxon>Bacteria</taxon>
        <taxon>Bacillati</taxon>
        <taxon>Actinomycetota</taxon>
        <taxon>Actinomycetes</taxon>
        <taxon>Catenulisporales</taxon>
        <taxon>Actinospicaceae</taxon>
        <taxon>Actinospica</taxon>
    </lineage>
</organism>
<sequence>MEPDDPATRIHEAGFRTCPRGPGHVLADVLRRTGGVYETTTPLSPWLRDDIREVAELTSDAELLAIADLAEVPVSLDHLRGLDPRTRIVIRAELRYEADEGARVSRTGDRRPAVVTIMPDGAVVAGDACPPLAETGS</sequence>